<dbReference type="AlphaFoldDB" id="A0A318ISL2"/>
<gene>
    <name evidence="1" type="ORF">DFR42_1121</name>
</gene>
<dbReference type="InterPro" id="IPR036249">
    <property type="entry name" value="Thioredoxin-like_sf"/>
</dbReference>
<reference evidence="1 2" key="1">
    <citation type="submission" date="2018-05" db="EMBL/GenBank/DDBJ databases">
        <title>Genomic Encyclopedia of Type Strains, Phase IV (KMG-IV): sequencing the most valuable type-strain genomes for metagenomic binning, comparative biology and taxonomic classification.</title>
        <authorList>
            <person name="Goeker M."/>
        </authorList>
    </citation>
    <scope>NUCLEOTIDE SEQUENCE [LARGE SCALE GENOMIC DNA]</scope>
    <source>
        <strain evidence="1 2">DSM 19792</strain>
    </source>
</reference>
<accession>A0A318ISL2</accession>
<evidence type="ECO:0000313" key="2">
    <source>
        <dbReference type="Proteomes" id="UP000247792"/>
    </source>
</evidence>
<dbReference type="OrthoDB" id="9813770at2"/>
<evidence type="ECO:0008006" key="3">
    <source>
        <dbReference type="Google" id="ProtNLM"/>
    </source>
</evidence>
<dbReference type="PANTHER" id="PTHR13887:SF54">
    <property type="entry name" value="DSBA FAMILY PROTEIN"/>
    <property type="match status" value="1"/>
</dbReference>
<dbReference type="Gene3D" id="3.40.30.10">
    <property type="entry name" value="Glutaredoxin"/>
    <property type="match status" value="1"/>
</dbReference>
<dbReference type="PANTHER" id="PTHR13887">
    <property type="entry name" value="GLUTATHIONE S-TRANSFERASE KAPPA"/>
    <property type="match status" value="1"/>
</dbReference>
<keyword evidence="2" id="KW-1185">Reference proteome</keyword>
<proteinExistence type="predicted"/>
<dbReference type="Proteomes" id="UP000247792">
    <property type="component" value="Unassembled WGS sequence"/>
</dbReference>
<sequence length="216" mass="23675">MTQLIYVADPMCSWCYGFGPELLALLDTLPGAKVDVIMGGLRAYNKQVLDDETRTTILGHWQHVAERTGLPFDSAALSQPGFIYDTEPACRAVVTARTLTDDDTGRAALAVFHAIQHAFYAGGKDVRDTGVLSALAVEAMNKVEGEDSFDVHSFAETFVSPMAMSDTREHFEQAQRWGIRGFPALLLVHNEALHMLASGFTTRDDLIATLQQVQQA</sequence>
<dbReference type="CDD" id="cd03025">
    <property type="entry name" value="DsbA_FrnE_like"/>
    <property type="match status" value="1"/>
</dbReference>
<protein>
    <recommendedName>
        <fullName evidence="3">DSBA-like thioredoxin domain-containing protein</fullName>
    </recommendedName>
</protein>
<dbReference type="RefSeq" id="WP_110257647.1">
    <property type="nucleotide sequence ID" value="NZ_QJKB01000012.1"/>
</dbReference>
<dbReference type="SUPFAM" id="SSF52833">
    <property type="entry name" value="Thioredoxin-like"/>
    <property type="match status" value="1"/>
</dbReference>
<evidence type="ECO:0000313" key="1">
    <source>
        <dbReference type="EMBL" id="PXX38489.1"/>
    </source>
</evidence>
<dbReference type="EMBL" id="QJKB01000012">
    <property type="protein sequence ID" value="PXX38489.1"/>
    <property type="molecule type" value="Genomic_DNA"/>
</dbReference>
<organism evidence="1 2">
    <name type="scientific">Undibacterium pigrum</name>
    <dbReference type="NCBI Taxonomy" id="401470"/>
    <lineage>
        <taxon>Bacteria</taxon>
        <taxon>Pseudomonadati</taxon>
        <taxon>Pseudomonadota</taxon>
        <taxon>Betaproteobacteria</taxon>
        <taxon>Burkholderiales</taxon>
        <taxon>Oxalobacteraceae</taxon>
        <taxon>Undibacterium</taxon>
    </lineage>
</organism>
<name>A0A318ISL2_9BURK</name>
<dbReference type="Gene3D" id="1.10.472.60">
    <property type="entry name" value="putative protein disulfide isomerase domain"/>
    <property type="match status" value="1"/>
</dbReference>
<comment type="caution">
    <text evidence="1">The sequence shown here is derived from an EMBL/GenBank/DDBJ whole genome shotgun (WGS) entry which is preliminary data.</text>
</comment>